<name>A0AAE1DQD8_9GAST</name>
<comment type="caution">
    <text evidence="2">The sequence shown here is derived from an EMBL/GenBank/DDBJ whole genome shotgun (WGS) entry which is preliminary data.</text>
</comment>
<dbReference type="AlphaFoldDB" id="A0AAE1DQD8"/>
<proteinExistence type="predicted"/>
<dbReference type="EMBL" id="JAWDGP010002895">
    <property type="protein sequence ID" value="KAK3778877.1"/>
    <property type="molecule type" value="Genomic_DNA"/>
</dbReference>
<accession>A0AAE1DQD8</accession>
<sequence>MGSRPVGQCRESRLPKPKTSTKFILPSARPRRVGSYWPEWSPLGHPCLDKLRANQTRREHAKKCKQEGKRGGGEEGSEPEMVNVEPRVCRRPDASEGGPDSDTPPLNGYHTTLHNA</sequence>
<organism evidence="2 3">
    <name type="scientific">Elysia crispata</name>
    <name type="common">lettuce slug</name>
    <dbReference type="NCBI Taxonomy" id="231223"/>
    <lineage>
        <taxon>Eukaryota</taxon>
        <taxon>Metazoa</taxon>
        <taxon>Spiralia</taxon>
        <taxon>Lophotrochozoa</taxon>
        <taxon>Mollusca</taxon>
        <taxon>Gastropoda</taxon>
        <taxon>Heterobranchia</taxon>
        <taxon>Euthyneura</taxon>
        <taxon>Panpulmonata</taxon>
        <taxon>Sacoglossa</taxon>
        <taxon>Placobranchoidea</taxon>
        <taxon>Plakobranchidae</taxon>
        <taxon>Elysia</taxon>
    </lineage>
</organism>
<feature type="compositionally biased region" description="Basic and acidic residues" evidence="1">
    <location>
        <begin position="54"/>
        <end position="73"/>
    </location>
</feature>
<evidence type="ECO:0000313" key="2">
    <source>
        <dbReference type="EMBL" id="KAK3778877.1"/>
    </source>
</evidence>
<evidence type="ECO:0000313" key="3">
    <source>
        <dbReference type="Proteomes" id="UP001283361"/>
    </source>
</evidence>
<keyword evidence="3" id="KW-1185">Reference proteome</keyword>
<feature type="region of interest" description="Disordered" evidence="1">
    <location>
        <begin position="1"/>
        <end position="25"/>
    </location>
</feature>
<reference evidence="2" key="1">
    <citation type="journal article" date="2023" name="G3 (Bethesda)">
        <title>A reference genome for the long-term kleptoplast-retaining sea slug Elysia crispata morphotype clarki.</title>
        <authorList>
            <person name="Eastman K.E."/>
            <person name="Pendleton A.L."/>
            <person name="Shaikh M.A."/>
            <person name="Suttiyut T."/>
            <person name="Ogas R."/>
            <person name="Tomko P."/>
            <person name="Gavelis G."/>
            <person name="Widhalm J.R."/>
            <person name="Wisecaver J.H."/>
        </authorList>
    </citation>
    <scope>NUCLEOTIDE SEQUENCE</scope>
    <source>
        <strain evidence="2">ECLA1</strain>
    </source>
</reference>
<protein>
    <submittedName>
        <fullName evidence="2">Uncharacterized protein</fullName>
    </submittedName>
</protein>
<evidence type="ECO:0000256" key="1">
    <source>
        <dbReference type="SAM" id="MobiDB-lite"/>
    </source>
</evidence>
<feature type="region of interest" description="Disordered" evidence="1">
    <location>
        <begin position="54"/>
        <end position="116"/>
    </location>
</feature>
<gene>
    <name evidence="2" type="ORF">RRG08_013141</name>
</gene>
<dbReference type="Proteomes" id="UP001283361">
    <property type="component" value="Unassembled WGS sequence"/>
</dbReference>